<comment type="caution">
    <text evidence="8">The sequence shown here is derived from an EMBL/GenBank/DDBJ whole genome shotgun (WGS) entry which is preliminary data.</text>
</comment>
<evidence type="ECO:0000256" key="2">
    <source>
        <dbReference type="ARBA" id="ARBA00010869"/>
    </source>
</evidence>
<keyword evidence="4" id="KW-0663">Pyridoxal phosphate</keyword>
<dbReference type="Pfam" id="PF00291">
    <property type="entry name" value="PALP"/>
    <property type="match status" value="1"/>
</dbReference>
<dbReference type="GeneID" id="77725484"/>
<dbReference type="InterPro" id="IPR050147">
    <property type="entry name" value="Ser/Thr_Dehydratase"/>
</dbReference>
<dbReference type="EC" id="4.3.1.17" evidence="3"/>
<dbReference type="InterPro" id="IPR001926">
    <property type="entry name" value="TrpB-like_PALP"/>
</dbReference>
<dbReference type="AlphaFoldDB" id="A0AA38H262"/>
<sequence>MPSIPSTYEPLHIVTPLIYSAPLSQHSGHNVFLKLETKQISGSFKARGIGRACWAAAHRIGPNAHLVVASGGNAGLAAALCSQKLGVKCTVFVHKKTQPPIIERMKGYGAEVNVSDSGWETVDRLARECVAADPNAHYVHPFVGEDVVRGHVSIVDEIYDQLEGAMREAGLENPTDRPDVVSSAVGGGGFIRGIMTGLGERAAADGRRPTHVVGVSAMGGDPWGLSLETDHDYVDGANTSLAVSLNCIMCSTLAIDAARQYARTGSVEGATPETHGSTAGKDAPYLSSVRADDAQCGAAAWQATDELGQPIELSTGAAVVPVYHPQVLEHMIKEKGLPEKLKVIVVVCGGSRVDEKDIEVFREKYGKGYGQVVVDGAVVVDA</sequence>
<dbReference type="GO" id="GO:0006567">
    <property type="term" value="P:L-threonine catabolic process"/>
    <property type="evidence" value="ECO:0007669"/>
    <property type="project" value="TreeGrafter"/>
</dbReference>
<feature type="domain" description="Tryptophan synthase beta chain-like PALP" evidence="7">
    <location>
        <begin position="11"/>
        <end position="263"/>
    </location>
</feature>
<evidence type="ECO:0000256" key="3">
    <source>
        <dbReference type="ARBA" id="ARBA00012093"/>
    </source>
</evidence>
<evidence type="ECO:0000256" key="5">
    <source>
        <dbReference type="ARBA" id="ARBA00023239"/>
    </source>
</evidence>
<dbReference type="EMBL" id="JAKWFO010000014">
    <property type="protein sequence ID" value="KAI9632770.1"/>
    <property type="molecule type" value="Genomic_DNA"/>
</dbReference>
<dbReference type="SUPFAM" id="SSF53686">
    <property type="entry name" value="Tryptophan synthase beta subunit-like PLP-dependent enzymes"/>
    <property type="match status" value="1"/>
</dbReference>
<dbReference type="InterPro" id="IPR000634">
    <property type="entry name" value="Ser/Thr_deHydtase_PyrdxlP-BS"/>
</dbReference>
<name>A0AA38H262_9TREE</name>
<protein>
    <recommendedName>
        <fullName evidence="3">L-serine ammonia-lyase</fullName>
        <ecNumber evidence="3">4.3.1.17</ecNumber>
    </recommendedName>
</protein>
<evidence type="ECO:0000313" key="8">
    <source>
        <dbReference type="EMBL" id="KAI9632770.1"/>
    </source>
</evidence>
<proteinExistence type="inferred from homology"/>
<comment type="cofactor">
    <cofactor evidence="1">
        <name>pyridoxal 5'-phosphate</name>
        <dbReference type="ChEBI" id="CHEBI:597326"/>
    </cofactor>
</comment>
<reference evidence="8" key="1">
    <citation type="journal article" date="2022" name="G3 (Bethesda)">
        <title>High quality genome of the basidiomycete yeast Dioszegia hungarica PDD-24b-2 isolated from cloud water.</title>
        <authorList>
            <person name="Jarrige D."/>
            <person name="Haridas S."/>
            <person name="Bleykasten-Grosshans C."/>
            <person name="Joly M."/>
            <person name="Nadalig T."/>
            <person name="Sancelme M."/>
            <person name="Vuilleumier S."/>
            <person name="Grigoriev I.V."/>
            <person name="Amato P."/>
            <person name="Bringel F."/>
        </authorList>
    </citation>
    <scope>NUCLEOTIDE SEQUENCE</scope>
    <source>
        <strain evidence="8">PDD-24b-2</strain>
    </source>
</reference>
<dbReference type="GO" id="GO:0009097">
    <property type="term" value="P:isoleucine biosynthetic process"/>
    <property type="evidence" value="ECO:0007669"/>
    <property type="project" value="TreeGrafter"/>
</dbReference>
<evidence type="ECO:0000259" key="7">
    <source>
        <dbReference type="Pfam" id="PF00291"/>
    </source>
</evidence>
<comment type="similarity">
    <text evidence="2">Belongs to the serine/threonine dehydratase family.</text>
</comment>
<dbReference type="GO" id="GO:0004794">
    <property type="term" value="F:threonine deaminase activity"/>
    <property type="evidence" value="ECO:0007669"/>
    <property type="project" value="TreeGrafter"/>
</dbReference>
<dbReference type="InterPro" id="IPR036052">
    <property type="entry name" value="TrpB-like_PALP_sf"/>
</dbReference>
<dbReference type="RefSeq" id="XP_052942547.1">
    <property type="nucleotide sequence ID" value="XM_053086283.1"/>
</dbReference>
<dbReference type="Gene3D" id="3.40.50.1100">
    <property type="match status" value="2"/>
</dbReference>
<dbReference type="PANTHER" id="PTHR48078">
    <property type="entry name" value="THREONINE DEHYDRATASE, MITOCHONDRIAL-RELATED"/>
    <property type="match status" value="1"/>
</dbReference>
<gene>
    <name evidence="8" type="ORF">MKK02DRAFT_20586</name>
</gene>
<dbReference type="PANTHER" id="PTHR48078:SF2">
    <property type="entry name" value="CATABOLIC L-SERINE_THREONINE DEHYDRATASE"/>
    <property type="match status" value="1"/>
</dbReference>
<dbReference type="PROSITE" id="PS00165">
    <property type="entry name" value="DEHYDRATASE_SER_THR"/>
    <property type="match status" value="1"/>
</dbReference>
<evidence type="ECO:0000256" key="4">
    <source>
        <dbReference type="ARBA" id="ARBA00022898"/>
    </source>
</evidence>
<dbReference type="GO" id="GO:0030170">
    <property type="term" value="F:pyridoxal phosphate binding"/>
    <property type="evidence" value="ECO:0007669"/>
    <property type="project" value="InterPro"/>
</dbReference>
<keyword evidence="9" id="KW-1185">Reference proteome</keyword>
<evidence type="ECO:0000313" key="9">
    <source>
        <dbReference type="Proteomes" id="UP001164286"/>
    </source>
</evidence>
<accession>A0AA38H262</accession>
<keyword evidence="5" id="KW-0456">Lyase</keyword>
<evidence type="ECO:0000256" key="1">
    <source>
        <dbReference type="ARBA" id="ARBA00001933"/>
    </source>
</evidence>
<comment type="catalytic activity">
    <reaction evidence="6">
        <text>L-serine = pyruvate + NH4(+)</text>
        <dbReference type="Rhea" id="RHEA:19169"/>
        <dbReference type="ChEBI" id="CHEBI:15361"/>
        <dbReference type="ChEBI" id="CHEBI:28938"/>
        <dbReference type="ChEBI" id="CHEBI:33384"/>
        <dbReference type="EC" id="4.3.1.17"/>
    </reaction>
</comment>
<dbReference type="Proteomes" id="UP001164286">
    <property type="component" value="Unassembled WGS sequence"/>
</dbReference>
<evidence type="ECO:0000256" key="6">
    <source>
        <dbReference type="ARBA" id="ARBA00049406"/>
    </source>
</evidence>
<organism evidence="8 9">
    <name type="scientific">Dioszegia hungarica</name>
    <dbReference type="NCBI Taxonomy" id="4972"/>
    <lineage>
        <taxon>Eukaryota</taxon>
        <taxon>Fungi</taxon>
        <taxon>Dikarya</taxon>
        <taxon>Basidiomycota</taxon>
        <taxon>Agaricomycotina</taxon>
        <taxon>Tremellomycetes</taxon>
        <taxon>Tremellales</taxon>
        <taxon>Bulleribasidiaceae</taxon>
        <taxon>Dioszegia</taxon>
    </lineage>
</organism>
<dbReference type="GO" id="GO:0006565">
    <property type="term" value="P:L-serine catabolic process"/>
    <property type="evidence" value="ECO:0007669"/>
    <property type="project" value="TreeGrafter"/>
</dbReference>
<dbReference type="GO" id="GO:0003941">
    <property type="term" value="F:L-serine ammonia-lyase activity"/>
    <property type="evidence" value="ECO:0007669"/>
    <property type="project" value="UniProtKB-EC"/>
</dbReference>